<evidence type="ECO:0000256" key="1">
    <source>
        <dbReference type="ARBA" id="ARBA00001113"/>
    </source>
</evidence>
<evidence type="ECO:0000256" key="2">
    <source>
        <dbReference type="ARBA" id="ARBA00002788"/>
    </source>
</evidence>
<evidence type="ECO:0000313" key="8">
    <source>
        <dbReference type="Proteomes" id="UP000004324"/>
    </source>
</evidence>
<dbReference type="PATRIC" id="fig|1149862.3.peg.1390"/>
<dbReference type="InterPro" id="IPR012844">
    <property type="entry name" value="DhaM_N"/>
</dbReference>
<dbReference type="GO" id="GO:0047324">
    <property type="term" value="F:phosphoenolpyruvate-glycerone phosphotransferase activity"/>
    <property type="evidence" value="ECO:0007669"/>
    <property type="project" value="UniProtKB-EC"/>
</dbReference>
<comment type="function">
    <text evidence="2">Component of the dihydroxyacetone kinase complex, which is responsible for the phosphoenolpyruvate (PEP)-dependent phosphorylation of dihydroxyacetone. DhaM serves as the phosphoryl donor. Is phosphorylated by phosphoenolpyruvate in an EI- and HPr-dependent reaction, and a phosphorelay system on histidine residues finally leads to phosphoryl transfer to DhaL and dihydroxyacetone.</text>
</comment>
<dbReference type="OrthoDB" id="7065393at2"/>
<dbReference type="InterPro" id="IPR036662">
    <property type="entry name" value="PTS_EIIA_man-typ_sf"/>
</dbReference>
<dbReference type="AlphaFoldDB" id="I9LGE3"/>
<evidence type="ECO:0000256" key="3">
    <source>
        <dbReference type="ARBA" id="ARBA00012095"/>
    </source>
</evidence>
<dbReference type="NCBIfam" id="TIGR02364">
    <property type="entry name" value="dha_pts"/>
    <property type="match status" value="1"/>
</dbReference>
<comment type="subunit">
    <text evidence="5">Homodimer. The dihydroxyacetone kinase complex is composed of a homodimer of DhaM, a homodimer of DhaK and the subunit DhaL.</text>
</comment>
<sequence>MFGFVIVSHSEKVAEGIKDVVEQLHGGKSVCVAAGGVDGRIGTNPLKIQEAIETVQNCEHILVFVDLGSAVLSTDLAIDLLEDDLRQKVMMVDGPILEGAVIGVIQASITDDLAEVLEMIKKSKELVKFSE</sequence>
<evidence type="ECO:0000313" key="7">
    <source>
        <dbReference type="EMBL" id="EIW19426.1"/>
    </source>
</evidence>
<dbReference type="PANTHER" id="PTHR38594">
    <property type="entry name" value="PEP-DEPENDENT DIHYDROXYACETONE KINASE, PHOSPHORYL DONOR SUBUNIT DHAM"/>
    <property type="match status" value="1"/>
</dbReference>
<organism evidence="7 8">
    <name type="scientific">Pelosinus fermentans B4</name>
    <dbReference type="NCBI Taxonomy" id="1149862"/>
    <lineage>
        <taxon>Bacteria</taxon>
        <taxon>Bacillati</taxon>
        <taxon>Bacillota</taxon>
        <taxon>Negativicutes</taxon>
        <taxon>Selenomonadales</taxon>
        <taxon>Sporomusaceae</taxon>
        <taxon>Pelosinus</taxon>
    </lineage>
</organism>
<dbReference type="GO" id="GO:0016020">
    <property type="term" value="C:membrane"/>
    <property type="evidence" value="ECO:0007669"/>
    <property type="project" value="InterPro"/>
</dbReference>
<dbReference type="SUPFAM" id="SSF53062">
    <property type="entry name" value="PTS system fructose IIA component-like"/>
    <property type="match status" value="1"/>
</dbReference>
<dbReference type="EMBL" id="AKVJ01000020">
    <property type="protein sequence ID" value="EIW19426.1"/>
    <property type="molecule type" value="Genomic_DNA"/>
</dbReference>
<dbReference type="RefSeq" id="WP_007932596.1">
    <property type="nucleotide sequence ID" value="NZ_AKVJ01000020.1"/>
</dbReference>
<dbReference type="GO" id="GO:0019563">
    <property type="term" value="P:glycerol catabolic process"/>
    <property type="evidence" value="ECO:0007669"/>
    <property type="project" value="InterPro"/>
</dbReference>
<gene>
    <name evidence="7" type="ORF">FB4_2840</name>
</gene>
<dbReference type="Proteomes" id="UP000004324">
    <property type="component" value="Unassembled WGS sequence"/>
</dbReference>
<dbReference type="InterPro" id="IPR004701">
    <property type="entry name" value="PTS_EIIA_man-typ"/>
</dbReference>
<keyword evidence="7" id="KW-0418">Kinase</keyword>
<dbReference type="EC" id="2.7.1.121" evidence="3"/>
<keyword evidence="4" id="KW-0808">Transferase</keyword>
<dbReference type="Gene3D" id="3.40.50.510">
    <property type="entry name" value="Phosphotransferase system, mannose-type IIA component"/>
    <property type="match status" value="1"/>
</dbReference>
<proteinExistence type="predicted"/>
<evidence type="ECO:0000259" key="6">
    <source>
        <dbReference type="PROSITE" id="PS51096"/>
    </source>
</evidence>
<keyword evidence="8" id="KW-1185">Reference proteome</keyword>
<feature type="domain" description="PTS EIIA type-4" evidence="6">
    <location>
        <begin position="1"/>
        <end position="127"/>
    </location>
</feature>
<name>I9LGE3_9FIRM</name>
<comment type="caution">
    <text evidence="7">The sequence shown here is derived from an EMBL/GenBank/DDBJ whole genome shotgun (WGS) entry which is preliminary data.</text>
</comment>
<dbReference type="Pfam" id="PF03610">
    <property type="entry name" value="EIIA-man"/>
    <property type="match status" value="1"/>
</dbReference>
<comment type="catalytic activity">
    <reaction evidence="1">
        <text>dihydroxyacetone + phosphoenolpyruvate = dihydroxyacetone phosphate + pyruvate</text>
        <dbReference type="Rhea" id="RHEA:18381"/>
        <dbReference type="ChEBI" id="CHEBI:15361"/>
        <dbReference type="ChEBI" id="CHEBI:16016"/>
        <dbReference type="ChEBI" id="CHEBI:57642"/>
        <dbReference type="ChEBI" id="CHEBI:58702"/>
        <dbReference type="EC" id="2.7.1.121"/>
    </reaction>
</comment>
<evidence type="ECO:0000256" key="4">
    <source>
        <dbReference type="ARBA" id="ARBA00022679"/>
    </source>
</evidence>
<dbReference type="PROSITE" id="PS51096">
    <property type="entry name" value="PTS_EIIA_TYPE_4"/>
    <property type="match status" value="1"/>
</dbReference>
<evidence type="ECO:0000256" key="5">
    <source>
        <dbReference type="ARBA" id="ARBA00046577"/>
    </source>
</evidence>
<protein>
    <recommendedName>
        <fullName evidence="3">phosphoenolpyruvate--glycerone phosphotransferase</fullName>
        <ecNumber evidence="3">2.7.1.121</ecNumber>
    </recommendedName>
</protein>
<reference evidence="7 8" key="1">
    <citation type="journal article" date="2012" name="J. Bacteriol.">
        <title>Draft Genome Sequences for Two Metal-Reducing Pelosinus fermentans Strains Isolated from a Cr(VI)-Contaminated Site and for Type Strain R7.</title>
        <authorList>
            <person name="Brown S.D."/>
            <person name="Podar M."/>
            <person name="Klingeman D.M."/>
            <person name="Johnson C.M."/>
            <person name="Yang Z.K."/>
            <person name="Utturkar S.M."/>
            <person name="Land M.L."/>
            <person name="Mosher J.J."/>
            <person name="Hurt R.A.Jr."/>
            <person name="Phelps T.J."/>
            <person name="Palumbo A.V."/>
            <person name="Arkin A.P."/>
            <person name="Hazen T.C."/>
            <person name="Elias D.A."/>
        </authorList>
    </citation>
    <scope>NUCLEOTIDE SEQUENCE [LARGE SCALE GENOMIC DNA]</scope>
    <source>
        <strain evidence="7 8">B4</strain>
    </source>
</reference>
<dbReference type="InterPro" id="IPR039643">
    <property type="entry name" value="DhaM"/>
</dbReference>
<dbReference type="PANTHER" id="PTHR38594:SF1">
    <property type="entry name" value="PEP-DEPENDENT DIHYDROXYACETONE KINASE, PHOSPHORYL DONOR SUBUNIT DHAM"/>
    <property type="match status" value="1"/>
</dbReference>
<accession>I9LGE3</accession>
<dbReference type="GO" id="GO:0009401">
    <property type="term" value="P:phosphoenolpyruvate-dependent sugar phosphotransferase system"/>
    <property type="evidence" value="ECO:0007669"/>
    <property type="project" value="InterPro"/>
</dbReference>